<keyword evidence="11" id="KW-1185">Reference proteome</keyword>
<dbReference type="GO" id="GO:0000976">
    <property type="term" value="F:transcription cis-regulatory region binding"/>
    <property type="evidence" value="ECO:0007669"/>
    <property type="project" value="TreeGrafter"/>
</dbReference>
<dbReference type="InterPro" id="IPR013087">
    <property type="entry name" value="Znf_C2H2_type"/>
</dbReference>
<feature type="region of interest" description="Disordered" evidence="8">
    <location>
        <begin position="44"/>
        <end position="86"/>
    </location>
</feature>
<dbReference type="Pfam" id="PF00096">
    <property type="entry name" value="zf-C2H2"/>
    <property type="match status" value="1"/>
</dbReference>
<sequence>MQEKQDEKISLQHEVSSMDVDEVISTGNPFPTVRECDICGKKFESGKSLGGHRRSHFLKKKKVKVGSTSKAGDSSNRANSDDDHDDENDNNKFICVICQKKFSIRNSLSAHMRVHRVRSVKSVSRVTRSSSSLISNYVDDDTFHGDSTVIASEEHHIDAIDLETYTSPSWVKKDVRGRGYLGVYKAAETLTYLSSWSN</sequence>
<dbReference type="SUPFAM" id="SSF57667">
    <property type="entry name" value="beta-beta-alpha zinc fingers"/>
    <property type="match status" value="1"/>
</dbReference>
<dbReference type="GO" id="GO:0008270">
    <property type="term" value="F:zinc ion binding"/>
    <property type="evidence" value="ECO:0007669"/>
    <property type="project" value="UniProtKB-KW"/>
</dbReference>
<dbReference type="PANTHER" id="PTHR45988:SF90">
    <property type="entry name" value="ZINC FINGER PROTEIN ZAT10-LIKE"/>
    <property type="match status" value="1"/>
</dbReference>
<evidence type="ECO:0000256" key="8">
    <source>
        <dbReference type="SAM" id="MobiDB-lite"/>
    </source>
</evidence>
<keyword evidence="4" id="KW-0862">Zinc</keyword>
<feature type="domain" description="C2H2-type" evidence="9">
    <location>
        <begin position="93"/>
        <end position="115"/>
    </location>
</feature>
<keyword evidence="6" id="KW-0804">Transcription</keyword>
<comment type="caution">
    <text evidence="10">The sequence shown here is derived from an EMBL/GenBank/DDBJ whole genome shotgun (WGS) entry which is preliminary data.</text>
</comment>
<evidence type="ECO:0000256" key="1">
    <source>
        <dbReference type="ARBA" id="ARBA00022723"/>
    </source>
</evidence>
<dbReference type="GO" id="GO:0003700">
    <property type="term" value="F:DNA-binding transcription factor activity"/>
    <property type="evidence" value="ECO:0007669"/>
    <property type="project" value="InterPro"/>
</dbReference>
<accession>A0AAN9SQV2</accession>
<evidence type="ECO:0000256" key="4">
    <source>
        <dbReference type="ARBA" id="ARBA00022833"/>
    </source>
</evidence>
<feature type="compositionally biased region" description="Basic residues" evidence="8">
    <location>
        <begin position="50"/>
        <end position="64"/>
    </location>
</feature>
<dbReference type="InterPro" id="IPR044653">
    <property type="entry name" value="AZF1/2/3-like"/>
</dbReference>
<keyword evidence="5" id="KW-0805">Transcription regulation</keyword>
<dbReference type="PANTHER" id="PTHR45988">
    <property type="entry name" value="C2H2 TYPE ZINC FINGER TRANSCRIPTION FACTOR FAMILY-RELATED"/>
    <property type="match status" value="1"/>
</dbReference>
<dbReference type="EMBL" id="JAYMYS010000003">
    <property type="protein sequence ID" value="KAK7401061.1"/>
    <property type="molecule type" value="Genomic_DNA"/>
</dbReference>
<dbReference type="Pfam" id="PF13912">
    <property type="entry name" value="zf-C2H2_6"/>
    <property type="match status" value="1"/>
</dbReference>
<evidence type="ECO:0000259" key="9">
    <source>
        <dbReference type="PROSITE" id="PS50157"/>
    </source>
</evidence>
<dbReference type="GO" id="GO:0005634">
    <property type="term" value="C:nucleus"/>
    <property type="evidence" value="ECO:0007669"/>
    <property type="project" value="TreeGrafter"/>
</dbReference>
<reference evidence="10 11" key="1">
    <citation type="submission" date="2024-01" db="EMBL/GenBank/DDBJ databases">
        <title>The genomes of 5 underutilized Papilionoideae crops provide insights into root nodulation and disease resistanc.</title>
        <authorList>
            <person name="Jiang F."/>
        </authorList>
    </citation>
    <scope>NUCLEOTIDE SEQUENCE [LARGE SCALE GENOMIC DNA]</scope>
    <source>
        <strain evidence="10">DUOXIRENSHENG_FW03</strain>
        <tissue evidence="10">Leaves</tissue>
    </source>
</reference>
<proteinExistence type="predicted"/>
<feature type="domain" description="C2H2-type" evidence="9">
    <location>
        <begin position="34"/>
        <end position="61"/>
    </location>
</feature>
<dbReference type="AlphaFoldDB" id="A0AAN9SQV2"/>
<dbReference type="SMART" id="SM00355">
    <property type="entry name" value="ZnF_C2H2"/>
    <property type="match status" value="2"/>
</dbReference>
<organism evidence="10 11">
    <name type="scientific">Psophocarpus tetragonolobus</name>
    <name type="common">Winged bean</name>
    <name type="synonym">Dolichos tetragonolobus</name>
    <dbReference type="NCBI Taxonomy" id="3891"/>
    <lineage>
        <taxon>Eukaryota</taxon>
        <taxon>Viridiplantae</taxon>
        <taxon>Streptophyta</taxon>
        <taxon>Embryophyta</taxon>
        <taxon>Tracheophyta</taxon>
        <taxon>Spermatophyta</taxon>
        <taxon>Magnoliopsida</taxon>
        <taxon>eudicotyledons</taxon>
        <taxon>Gunneridae</taxon>
        <taxon>Pentapetalae</taxon>
        <taxon>rosids</taxon>
        <taxon>fabids</taxon>
        <taxon>Fabales</taxon>
        <taxon>Fabaceae</taxon>
        <taxon>Papilionoideae</taxon>
        <taxon>50 kb inversion clade</taxon>
        <taxon>NPAAA clade</taxon>
        <taxon>indigoferoid/millettioid clade</taxon>
        <taxon>Phaseoleae</taxon>
        <taxon>Psophocarpus</taxon>
    </lineage>
</organism>
<evidence type="ECO:0000313" key="11">
    <source>
        <dbReference type="Proteomes" id="UP001386955"/>
    </source>
</evidence>
<evidence type="ECO:0000256" key="3">
    <source>
        <dbReference type="ARBA" id="ARBA00022771"/>
    </source>
</evidence>
<dbReference type="Gene3D" id="3.30.160.60">
    <property type="entry name" value="Classic Zinc Finger"/>
    <property type="match status" value="1"/>
</dbReference>
<evidence type="ECO:0000256" key="5">
    <source>
        <dbReference type="ARBA" id="ARBA00023015"/>
    </source>
</evidence>
<dbReference type="InterPro" id="IPR036236">
    <property type="entry name" value="Znf_C2H2_sf"/>
</dbReference>
<dbReference type="PROSITE" id="PS50157">
    <property type="entry name" value="ZINC_FINGER_C2H2_2"/>
    <property type="match status" value="2"/>
</dbReference>
<evidence type="ECO:0000256" key="6">
    <source>
        <dbReference type="ARBA" id="ARBA00023163"/>
    </source>
</evidence>
<name>A0AAN9SQV2_PSOTE</name>
<evidence type="ECO:0000256" key="2">
    <source>
        <dbReference type="ARBA" id="ARBA00022737"/>
    </source>
</evidence>
<gene>
    <name evidence="10" type="ORF">VNO78_12373</name>
</gene>
<evidence type="ECO:0000256" key="7">
    <source>
        <dbReference type="PROSITE-ProRule" id="PRU00042"/>
    </source>
</evidence>
<keyword evidence="3 7" id="KW-0863">Zinc-finger</keyword>
<evidence type="ECO:0000313" key="10">
    <source>
        <dbReference type="EMBL" id="KAK7401061.1"/>
    </source>
</evidence>
<keyword evidence="1" id="KW-0479">Metal-binding</keyword>
<dbReference type="PROSITE" id="PS00028">
    <property type="entry name" value="ZINC_FINGER_C2H2_1"/>
    <property type="match status" value="2"/>
</dbReference>
<protein>
    <recommendedName>
        <fullName evidence="9">C2H2-type domain-containing protein</fullName>
    </recommendedName>
</protein>
<dbReference type="Proteomes" id="UP001386955">
    <property type="component" value="Unassembled WGS sequence"/>
</dbReference>
<keyword evidence="2" id="KW-0677">Repeat</keyword>